<dbReference type="GO" id="GO:0005789">
    <property type="term" value="C:endoplasmic reticulum membrane"/>
    <property type="evidence" value="ECO:0007669"/>
    <property type="project" value="UniProtKB-SubCell"/>
</dbReference>
<evidence type="ECO:0000256" key="3">
    <source>
        <dbReference type="ARBA" id="ARBA00022574"/>
    </source>
</evidence>
<feature type="repeat" description="WD" evidence="11">
    <location>
        <begin position="353"/>
        <end position="383"/>
    </location>
</feature>
<evidence type="ECO:0000256" key="1">
    <source>
        <dbReference type="ARBA" id="ARBA00004389"/>
    </source>
</evidence>
<keyword evidence="2" id="KW-0813">Transport</keyword>
<comment type="caution">
    <text evidence="14">The sequence shown here is derived from an EMBL/GenBank/DDBJ whole genome shotgun (WGS) entry which is preliminary data.</text>
</comment>
<dbReference type="InterPro" id="IPR001680">
    <property type="entry name" value="WD40_rpt"/>
</dbReference>
<dbReference type="PANTHER" id="PTHR23284:SF0">
    <property type="entry name" value="PROLACTIN REGULATORY ELEMENT-BINDING PROTEIN"/>
    <property type="match status" value="1"/>
</dbReference>
<keyword evidence="3 11" id="KW-0853">WD repeat</keyword>
<dbReference type="GO" id="GO:0003400">
    <property type="term" value="P:regulation of COPII vesicle coating"/>
    <property type="evidence" value="ECO:0007669"/>
    <property type="project" value="TreeGrafter"/>
</dbReference>
<dbReference type="InterPro" id="IPR011047">
    <property type="entry name" value="Quinoprotein_ADH-like_sf"/>
</dbReference>
<keyword evidence="5" id="KW-0677">Repeat</keyword>
<evidence type="ECO:0000256" key="13">
    <source>
        <dbReference type="SAM" id="Phobius"/>
    </source>
</evidence>
<keyword evidence="6" id="KW-0256">Endoplasmic reticulum</keyword>
<proteinExistence type="predicted"/>
<evidence type="ECO:0000256" key="11">
    <source>
        <dbReference type="PROSITE-ProRule" id="PRU00221"/>
    </source>
</evidence>
<evidence type="ECO:0000256" key="12">
    <source>
        <dbReference type="SAM" id="MobiDB-lite"/>
    </source>
</evidence>
<dbReference type="GO" id="GO:0005085">
    <property type="term" value="F:guanyl-nucleotide exchange factor activity"/>
    <property type="evidence" value="ECO:0007669"/>
    <property type="project" value="InterPro"/>
</dbReference>
<keyword evidence="9 13" id="KW-1133">Transmembrane helix</keyword>
<dbReference type="Proteomes" id="UP000743370">
    <property type="component" value="Unassembled WGS sequence"/>
</dbReference>
<dbReference type="SMART" id="SM00320">
    <property type="entry name" value="WD40"/>
    <property type="match status" value="4"/>
</dbReference>
<dbReference type="GO" id="GO:0015031">
    <property type="term" value="P:protein transport"/>
    <property type="evidence" value="ECO:0007669"/>
    <property type="project" value="UniProtKB-KW"/>
</dbReference>
<dbReference type="PANTHER" id="PTHR23284">
    <property type="entry name" value="PROLACTIN REGULATORY ELEMENT BINDING PROTEIN"/>
    <property type="match status" value="1"/>
</dbReference>
<feature type="region of interest" description="Disordered" evidence="12">
    <location>
        <begin position="33"/>
        <end position="67"/>
    </location>
</feature>
<keyword evidence="8" id="KW-0653">Protein transport</keyword>
<dbReference type="InterPro" id="IPR045260">
    <property type="entry name" value="Sec12-like"/>
</dbReference>
<name>A0A8T0LB08_PHAAN</name>
<evidence type="ECO:0000256" key="8">
    <source>
        <dbReference type="ARBA" id="ARBA00022927"/>
    </source>
</evidence>
<dbReference type="EMBL" id="JABFOF010000001">
    <property type="protein sequence ID" value="KAG2409236.1"/>
    <property type="molecule type" value="Genomic_DNA"/>
</dbReference>
<dbReference type="GO" id="GO:0006888">
    <property type="term" value="P:endoplasmic reticulum to Golgi vesicle-mediated transport"/>
    <property type="evidence" value="ECO:0007669"/>
    <property type="project" value="TreeGrafter"/>
</dbReference>
<evidence type="ECO:0000256" key="6">
    <source>
        <dbReference type="ARBA" id="ARBA00022824"/>
    </source>
</evidence>
<dbReference type="AlphaFoldDB" id="A0A8T0LB08"/>
<dbReference type="InterPro" id="IPR015943">
    <property type="entry name" value="WD40/YVTN_repeat-like_dom_sf"/>
</dbReference>
<evidence type="ECO:0000256" key="7">
    <source>
        <dbReference type="ARBA" id="ARBA00022892"/>
    </source>
</evidence>
<dbReference type="PROSITE" id="PS50082">
    <property type="entry name" value="WD_REPEATS_2"/>
    <property type="match status" value="2"/>
</dbReference>
<dbReference type="Pfam" id="PF00400">
    <property type="entry name" value="WD40"/>
    <property type="match status" value="3"/>
</dbReference>
<evidence type="ECO:0000256" key="2">
    <source>
        <dbReference type="ARBA" id="ARBA00022448"/>
    </source>
</evidence>
<evidence type="ECO:0000256" key="10">
    <source>
        <dbReference type="ARBA" id="ARBA00023136"/>
    </source>
</evidence>
<comment type="subcellular location">
    <subcellularLocation>
        <location evidence="1">Endoplasmic reticulum membrane</location>
        <topology evidence="1">Single-pass membrane protein</topology>
    </subcellularLocation>
</comment>
<gene>
    <name evidence="14" type="ORF">HKW66_Vig0040580</name>
</gene>
<organism evidence="14 15">
    <name type="scientific">Phaseolus angularis</name>
    <name type="common">Azuki bean</name>
    <name type="synonym">Vigna angularis</name>
    <dbReference type="NCBI Taxonomy" id="3914"/>
    <lineage>
        <taxon>Eukaryota</taxon>
        <taxon>Viridiplantae</taxon>
        <taxon>Streptophyta</taxon>
        <taxon>Embryophyta</taxon>
        <taxon>Tracheophyta</taxon>
        <taxon>Spermatophyta</taxon>
        <taxon>Magnoliopsida</taxon>
        <taxon>eudicotyledons</taxon>
        <taxon>Gunneridae</taxon>
        <taxon>Pentapetalae</taxon>
        <taxon>rosids</taxon>
        <taxon>fabids</taxon>
        <taxon>Fabales</taxon>
        <taxon>Fabaceae</taxon>
        <taxon>Papilionoideae</taxon>
        <taxon>50 kb inversion clade</taxon>
        <taxon>NPAAA clade</taxon>
        <taxon>indigoferoid/millettioid clade</taxon>
        <taxon>Phaseoleae</taxon>
        <taxon>Vigna</taxon>
    </lineage>
</organism>
<feature type="repeat" description="WD" evidence="11">
    <location>
        <begin position="219"/>
        <end position="260"/>
    </location>
</feature>
<accession>A0A8T0LB08</accession>
<evidence type="ECO:0000256" key="9">
    <source>
        <dbReference type="ARBA" id="ARBA00022989"/>
    </source>
</evidence>
<feature type="transmembrane region" description="Helical" evidence="13">
    <location>
        <begin position="395"/>
        <end position="413"/>
    </location>
</feature>
<sequence>MGKRQIPDPPNLKKYGVPFYSVAWIPQHLIKSRQIQTADDSSDSDHNSALSTEPESEPATKAESEPASVTGNYLLFTGGGGAGRSGIPNALVIAHFDIASNSLSSQPVFKLGTDSELPYRMALQSQGDGLICAMETPKNIELEGDKPSRQWFDWDYQNKSSEIHKLSLKMSDKVLTQLEDVGQQLALAFNKEGTALAAGGEDGNIRVFKWPSMEVILNESNAHSSVKDLHFSSDGKLLASLGSGGPCRVWDVSSSMVLSTLPNENRETFSSCRFSQTNDKTQVLYIAAMTDKGGSILTWNTQTWERMGSKHIIRDAISAFNVSADGKILACGTPSGDIVIVNSTNMRIQTMIKKAHLGIVTALAFSPDSRALASVSMDSSARVTIIEEKKTNGGLSLWIAVFIILLAIAAYFLQQGLEK</sequence>
<dbReference type="FunFam" id="2.130.10.10:FF:000612">
    <property type="entry name" value="SEC12-like protein 2"/>
    <property type="match status" value="1"/>
</dbReference>
<keyword evidence="4 13" id="KW-0812">Transmembrane</keyword>
<evidence type="ECO:0000256" key="5">
    <source>
        <dbReference type="ARBA" id="ARBA00022737"/>
    </source>
</evidence>
<protein>
    <submittedName>
        <fullName evidence="14">SEC12-like protein</fullName>
    </submittedName>
</protein>
<dbReference type="Gene3D" id="2.130.10.10">
    <property type="entry name" value="YVTN repeat-like/Quinoprotein amine dehydrogenase"/>
    <property type="match status" value="1"/>
</dbReference>
<keyword evidence="7" id="KW-0931">ER-Golgi transport</keyword>
<evidence type="ECO:0000313" key="15">
    <source>
        <dbReference type="Proteomes" id="UP000743370"/>
    </source>
</evidence>
<dbReference type="SUPFAM" id="SSF50998">
    <property type="entry name" value="Quinoprotein alcohol dehydrogenase-like"/>
    <property type="match status" value="1"/>
</dbReference>
<keyword evidence="10 13" id="KW-0472">Membrane</keyword>
<evidence type="ECO:0000256" key="4">
    <source>
        <dbReference type="ARBA" id="ARBA00022692"/>
    </source>
</evidence>
<evidence type="ECO:0000313" key="14">
    <source>
        <dbReference type="EMBL" id="KAG2409236.1"/>
    </source>
</evidence>
<reference evidence="14 15" key="1">
    <citation type="submission" date="2020-05" db="EMBL/GenBank/DDBJ databases">
        <title>Vigna angularis (adzuki bean) Var. LongXiaoDou No. 4 denovo assembly.</title>
        <authorList>
            <person name="Xiang H."/>
        </authorList>
    </citation>
    <scope>NUCLEOTIDE SEQUENCE [LARGE SCALE GENOMIC DNA]</scope>
    <source>
        <tissue evidence="14">Leaf</tissue>
    </source>
</reference>